<gene>
    <name evidence="2" type="ORF">ACFO60_40005</name>
</gene>
<evidence type="ECO:0008006" key="4">
    <source>
        <dbReference type="Google" id="ProtNLM"/>
    </source>
</evidence>
<reference evidence="3" key="1">
    <citation type="journal article" date="2019" name="Int. J. Syst. Evol. Microbiol.">
        <title>The Global Catalogue of Microorganisms (GCM) 10K type strain sequencing project: providing services to taxonomists for standard genome sequencing and annotation.</title>
        <authorList>
            <consortium name="The Broad Institute Genomics Platform"/>
            <consortium name="The Broad Institute Genome Sequencing Center for Infectious Disease"/>
            <person name="Wu L."/>
            <person name="Ma J."/>
        </authorList>
    </citation>
    <scope>NUCLEOTIDE SEQUENCE [LARGE SCALE GENOMIC DNA]</scope>
    <source>
        <strain evidence="3">CGMCC 4.7132</strain>
    </source>
</reference>
<dbReference type="InterPro" id="IPR027417">
    <property type="entry name" value="P-loop_NTPase"/>
</dbReference>
<name>A0ABV9CUN4_9ACTN</name>
<accession>A0ABV9CUN4</accession>
<dbReference type="RefSeq" id="WP_380852495.1">
    <property type="nucleotide sequence ID" value="NZ_JBHSFP010000068.1"/>
</dbReference>
<feature type="transmembrane region" description="Helical" evidence="1">
    <location>
        <begin position="42"/>
        <end position="61"/>
    </location>
</feature>
<evidence type="ECO:0000313" key="2">
    <source>
        <dbReference type="EMBL" id="MFC4536994.1"/>
    </source>
</evidence>
<organism evidence="2 3">
    <name type="scientific">Sphaerisporangium dianthi</name>
    <dbReference type="NCBI Taxonomy" id="1436120"/>
    <lineage>
        <taxon>Bacteria</taxon>
        <taxon>Bacillati</taxon>
        <taxon>Actinomycetota</taxon>
        <taxon>Actinomycetes</taxon>
        <taxon>Streptosporangiales</taxon>
        <taxon>Streptosporangiaceae</taxon>
        <taxon>Sphaerisporangium</taxon>
    </lineage>
</organism>
<dbReference type="SUPFAM" id="SSF52540">
    <property type="entry name" value="P-loop containing nucleoside triphosphate hydrolases"/>
    <property type="match status" value="1"/>
</dbReference>
<feature type="transmembrane region" description="Helical" evidence="1">
    <location>
        <begin position="67"/>
        <end position="88"/>
    </location>
</feature>
<dbReference type="Gene3D" id="3.40.50.300">
    <property type="entry name" value="P-loop containing nucleotide triphosphate hydrolases"/>
    <property type="match status" value="1"/>
</dbReference>
<sequence length="666" mass="70327">MGKKTTAAAVTPRVASAGGVSSHNILGDLAAKGLSKAAPHTVPWILGAGMLPVGAITHATWGTAEALPWASAALALSGAALTGVTWAVSRYRHTLGRMQSTGTTAVASGWLLAATITGPTMRPTLDLGLWLGGTLAAAWNIRNVVRPHEAGEAGGSPMTGVSLFKRLLTGTAEKAGLDVAVTGVQAEPHRITGTVELAEGHTVEDLQRAIPTMEAAGRLPSGTLVATPNPRDAGAPTMTLSNPLLLEEPILWPGPSRPGGSIAEPLRVGVFQDGTPIEIVLPGSHIQIMGMTGSAKSTGIGWTILGEIFTRHDVVVLFVDITKGRQTAGPMEPALHRLEGTVAGAQAVMNQIQAILSQRTDDLAALDLLKWAPGCGLPYMVLWIEEAADVFDKIEMTEFVNLMRALRSAGGSIVWSLQRADSTQMPTMVKGQGAAWICAGVANSHDAGWGLSDDQEEAGAKPERWGASKPGMAYVQVPGVDRERIAMPGRFYDWGTTDERRVAAMRAHALAWPATRKPVDPTTAKVCVTTTAVQGQTDDRRDELETTSVIREYVTPNGELDGADATMPPVDPDAPLADVADVPLGDPDAVKMSPDQAREVLDQALAEFADGRPFGPKELGHVLTTTGLKRGWIQKVLKERVEAGVLDHDPDARDQRAYRVRALTNA</sequence>
<keyword evidence="1" id="KW-0472">Membrane</keyword>
<keyword evidence="3" id="KW-1185">Reference proteome</keyword>
<keyword evidence="1" id="KW-0812">Transmembrane</keyword>
<dbReference type="Proteomes" id="UP001596004">
    <property type="component" value="Unassembled WGS sequence"/>
</dbReference>
<keyword evidence="1" id="KW-1133">Transmembrane helix</keyword>
<proteinExistence type="predicted"/>
<comment type="caution">
    <text evidence="2">The sequence shown here is derived from an EMBL/GenBank/DDBJ whole genome shotgun (WGS) entry which is preliminary data.</text>
</comment>
<dbReference type="EMBL" id="JBHSFP010000068">
    <property type="protein sequence ID" value="MFC4536994.1"/>
    <property type="molecule type" value="Genomic_DNA"/>
</dbReference>
<evidence type="ECO:0000256" key="1">
    <source>
        <dbReference type="SAM" id="Phobius"/>
    </source>
</evidence>
<evidence type="ECO:0000313" key="3">
    <source>
        <dbReference type="Proteomes" id="UP001596004"/>
    </source>
</evidence>
<protein>
    <recommendedName>
        <fullName evidence="4">FtsK domain-containing protein</fullName>
    </recommendedName>
</protein>